<dbReference type="Gene3D" id="3.40.50.1000">
    <property type="entry name" value="HAD superfamily/HAD-like"/>
    <property type="match status" value="1"/>
</dbReference>
<dbReference type="GO" id="GO:0016791">
    <property type="term" value="F:phosphatase activity"/>
    <property type="evidence" value="ECO:0007669"/>
    <property type="project" value="TreeGrafter"/>
</dbReference>
<dbReference type="Gene3D" id="3.30.1240.10">
    <property type="match status" value="1"/>
</dbReference>
<keyword evidence="1" id="KW-0378">Hydrolase</keyword>
<proteinExistence type="predicted"/>
<dbReference type="PRINTS" id="PR00119">
    <property type="entry name" value="CATATPASE"/>
</dbReference>
<dbReference type="GO" id="GO:0005829">
    <property type="term" value="C:cytosol"/>
    <property type="evidence" value="ECO:0007669"/>
    <property type="project" value="TreeGrafter"/>
</dbReference>
<dbReference type="AlphaFoldDB" id="A0A413T541"/>
<protein>
    <submittedName>
        <fullName evidence="1">Cof-type HAD-IIB family hydrolase</fullName>
    </submittedName>
</protein>
<dbReference type="Proteomes" id="UP000283855">
    <property type="component" value="Unassembled WGS sequence"/>
</dbReference>
<evidence type="ECO:0000313" key="1">
    <source>
        <dbReference type="EMBL" id="RHA78923.1"/>
    </source>
</evidence>
<dbReference type="InterPro" id="IPR000150">
    <property type="entry name" value="Cof"/>
</dbReference>
<sequence length="269" mass="30551">MKYKLLVLDLDGTLTNNRKEITDRTRLSLIEAQKKGVKLVLASGRPTYGIVPLAEKLEMQQYEGYILAYNGGEIIDWKTRELMYKNVLDPEVLPYLYQCAKDNHFAIVSYDGEYVLTENPEDEYVLKEALLNVMKIKKVDNFLKAIHHPIAKCLIVGEPTRLALLEKEMYEHLKDRMGVFRSEPYFLELVPKGIDKARSLSVLLEKLGMTKDEMIAVGDGFNDLSMIQYAGLGVAMANAQEVVKENADFITLSNEEDGVAHVVEKFILI</sequence>
<dbReference type="InterPro" id="IPR023214">
    <property type="entry name" value="HAD_sf"/>
</dbReference>
<evidence type="ECO:0000313" key="2">
    <source>
        <dbReference type="Proteomes" id="UP000283855"/>
    </source>
</evidence>
<organism evidence="1 2">
    <name type="scientific">Phocaeicola coprophilus</name>
    <dbReference type="NCBI Taxonomy" id="387090"/>
    <lineage>
        <taxon>Bacteria</taxon>
        <taxon>Pseudomonadati</taxon>
        <taxon>Bacteroidota</taxon>
        <taxon>Bacteroidia</taxon>
        <taxon>Bacteroidales</taxon>
        <taxon>Bacteroidaceae</taxon>
        <taxon>Phocaeicola</taxon>
    </lineage>
</organism>
<dbReference type="Pfam" id="PF08282">
    <property type="entry name" value="Hydrolase_3"/>
    <property type="match status" value="1"/>
</dbReference>
<dbReference type="PROSITE" id="PS01229">
    <property type="entry name" value="COF_2"/>
    <property type="match status" value="1"/>
</dbReference>
<dbReference type="NCBIfam" id="TIGR00099">
    <property type="entry name" value="Cof-subfamily"/>
    <property type="match status" value="1"/>
</dbReference>
<dbReference type="CDD" id="cd07516">
    <property type="entry name" value="HAD_Pase"/>
    <property type="match status" value="1"/>
</dbReference>
<comment type="caution">
    <text evidence="1">The sequence shown here is derived from an EMBL/GenBank/DDBJ whole genome shotgun (WGS) entry which is preliminary data.</text>
</comment>
<dbReference type="SFLD" id="SFLDG01140">
    <property type="entry name" value="C2.B:_Phosphomannomutase_and_P"/>
    <property type="match status" value="1"/>
</dbReference>
<dbReference type="SFLD" id="SFLDG01144">
    <property type="entry name" value="C2.B.4:_PGP_Like"/>
    <property type="match status" value="1"/>
</dbReference>
<accession>A0A413T541</accession>
<dbReference type="PANTHER" id="PTHR10000:SF8">
    <property type="entry name" value="HAD SUPERFAMILY HYDROLASE-LIKE, TYPE 3"/>
    <property type="match status" value="1"/>
</dbReference>
<dbReference type="RefSeq" id="WP_022278238.1">
    <property type="nucleotide sequence ID" value="NZ_CABJGD010000001.1"/>
</dbReference>
<name>A0A413T541_9BACT</name>
<dbReference type="SUPFAM" id="SSF56784">
    <property type="entry name" value="HAD-like"/>
    <property type="match status" value="1"/>
</dbReference>
<dbReference type="NCBIfam" id="TIGR01484">
    <property type="entry name" value="HAD-SF-IIB"/>
    <property type="match status" value="1"/>
</dbReference>
<dbReference type="SFLD" id="SFLDS00003">
    <property type="entry name" value="Haloacid_Dehalogenase"/>
    <property type="match status" value="1"/>
</dbReference>
<dbReference type="GO" id="GO:0000287">
    <property type="term" value="F:magnesium ion binding"/>
    <property type="evidence" value="ECO:0007669"/>
    <property type="project" value="TreeGrafter"/>
</dbReference>
<dbReference type="InterPro" id="IPR006379">
    <property type="entry name" value="HAD-SF_hydro_IIB"/>
</dbReference>
<reference evidence="1 2" key="1">
    <citation type="submission" date="2018-08" db="EMBL/GenBank/DDBJ databases">
        <title>A genome reference for cultivated species of the human gut microbiota.</title>
        <authorList>
            <person name="Zou Y."/>
            <person name="Xue W."/>
            <person name="Luo G."/>
        </authorList>
    </citation>
    <scope>NUCLEOTIDE SEQUENCE [LARGE SCALE GENOMIC DNA]</scope>
    <source>
        <strain evidence="1 2">AM42-38</strain>
    </source>
</reference>
<dbReference type="PANTHER" id="PTHR10000">
    <property type="entry name" value="PHOSPHOSERINE PHOSPHATASE"/>
    <property type="match status" value="1"/>
</dbReference>
<dbReference type="EMBL" id="QSFT01000001">
    <property type="protein sequence ID" value="RHA78923.1"/>
    <property type="molecule type" value="Genomic_DNA"/>
</dbReference>
<dbReference type="InterPro" id="IPR036412">
    <property type="entry name" value="HAD-like_sf"/>
</dbReference>
<gene>
    <name evidence="1" type="ORF">DW921_00205</name>
</gene>